<evidence type="ECO:0000313" key="3">
    <source>
        <dbReference type="Proteomes" id="UP001499994"/>
    </source>
</evidence>
<keyword evidence="1" id="KW-0812">Transmembrane</keyword>
<gene>
    <name evidence="2" type="ORF">GCM10022405_19130</name>
</gene>
<dbReference type="RefSeq" id="WP_346080545.1">
    <property type="nucleotide sequence ID" value="NZ_BAABDG010000002.1"/>
</dbReference>
<feature type="transmembrane region" description="Helical" evidence="1">
    <location>
        <begin position="38"/>
        <end position="54"/>
    </location>
</feature>
<protein>
    <recommendedName>
        <fullName evidence="4">EpsG family protein</fullName>
    </recommendedName>
</protein>
<feature type="transmembrane region" description="Helical" evidence="1">
    <location>
        <begin position="209"/>
        <end position="226"/>
    </location>
</feature>
<organism evidence="2 3">
    <name type="scientific">Gibbsiella dentisursi</name>
    <dbReference type="NCBI Taxonomy" id="796890"/>
    <lineage>
        <taxon>Bacteria</taxon>
        <taxon>Pseudomonadati</taxon>
        <taxon>Pseudomonadota</taxon>
        <taxon>Gammaproteobacteria</taxon>
        <taxon>Enterobacterales</taxon>
        <taxon>Yersiniaceae</taxon>
        <taxon>Gibbsiella</taxon>
    </lineage>
</organism>
<feature type="transmembrane region" description="Helical" evidence="1">
    <location>
        <begin position="7"/>
        <end position="26"/>
    </location>
</feature>
<feature type="transmembrane region" description="Helical" evidence="1">
    <location>
        <begin position="137"/>
        <end position="168"/>
    </location>
</feature>
<feature type="transmembrane region" description="Helical" evidence="1">
    <location>
        <begin position="180"/>
        <end position="203"/>
    </location>
</feature>
<dbReference type="EMBL" id="BAABDG010000002">
    <property type="protein sequence ID" value="GAA3893818.1"/>
    <property type="molecule type" value="Genomic_DNA"/>
</dbReference>
<evidence type="ECO:0000256" key="1">
    <source>
        <dbReference type="SAM" id="Phobius"/>
    </source>
</evidence>
<keyword evidence="3" id="KW-1185">Reference proteome</keyword>
<feature type="transmembrane region" description="Helical" evidence="1">
    <location>
        <begin position="299"/>
        <end position="332"/>
    </location>
</feature>
<sequence length="417" mass="47327">MRVERSAVIGSVLLLIMPLLALLHSIATLRSGNRNSSAYFIIAVCYFFLFLKIPPLSDLYRHYSVYESINSATHLSDIMLGKVDLILHANIYLFKTLGVPFYIIPALYAALGVYAYLNALNMVSLASGKVFSPRQFVLLHLAVLFLINPFIIAMGLRFGFSIAIMTLAMVMLCERKHLHLAVFLLLFAMLTHFSSMLLLGVFLCSRFFLLNRLLTVVFSALAFLNAKYALPFILSHITISGIDSYSSVYTSGLYASEYLTSGNANGMINFLIVLFPALFLGIYLLAYPMRNQPGDIRNYAAWLVVFIFLSSSSLQAASRYASAASIFLLFYYISYPASFIRGRFNYFFLFLMLMATGYNLIENIYVPRRPILLGQMWESLYNTPLLNVFYCEEQYERYLNHINRESGEWIGHEMDGA</sequence>
<comment type="caution">
    <text evidence="2">The sequence shown here is derived from an EMBL/GenBank/DDBJ whole genome shotgun (WGS) entry which is preliminary data.</text>
</comment>
<feature type="transmembrane region" description="Helical" evidence="1">
    <location>
        <begin position="233"/>
        <end position="255"/>
    </location>
</feature>
<evidence type="ECO:0008006" key="4">
    <source>
        <dbReference type="Google" id="ProtNLM"/>
    </source>
</evidence>
<feature type="transmembrane region" description="Helical" evidence="1">
    <location>
        <begin position="267"/>
        <end position="287"/>
    </location>
</feature>
<evidence type="ECO:0000313" key="2">
    <source>
        <dbReference type="EMBL" id="GAA3893818.1"/>
    </source>
</evidence>
<keyword evidence="1" id="KW-1133">Transmembrane helix</keyword>
<accession>A0ABP7L680</accession>
<dbReference type="Pfam" id="PF14897">
    <property type="entry name" value="EpsG"/>
    <property type="match status" value="1"/>
</dbReference>
<proteinExistence type="predicted"/>
<feature type="transmembrane region" description="Helical" evidence="1">
    <location>
        <begin position="344"/>
        <end position="361"/>
    </location>
</feature>
<reference evidence="3" key="1">
    <citation type="journal article" date="2019" name="Int. J. Syst. Evol. Microbiol.">
        <title>The Global Catalogue of Microorganisms (GCM) 10K type strain sequencing project: providing services to taxonomists for standard genome sequencing and annotation.</title>
        <authorList>
            <consortium name="The Broad Institute Genomics Platform"/>
            <consortium name="The Broad Institute Genome Sequencing Center for Infectious Disease"/>
            <person name="Wu L."/>
            <person name="Ma J."/>
        </authorList>
    </citation>
    <scope>NUCLEOTIDE SEQUENCE [LARGE SCALE GENOMIC DNA]</scope>
    <source>
        <strain evidence="3">JCM 17201</strain>
    </source>
</reference>
<keyword evidence="1" id="KW-0472">Membrane</keyword>
<name>A0ABP7L680_9GAMM</name>
<dbReference type="InterPro" id="IPR049458">
    <property type="entry name" value="EpsG-like"/>
</dbReference>
<dbReference type="Proteomes" id="UP001499994">
    <property type="component" value="Unassembled WGS sequence"/>
</dbReference>
<feature type="transmembrane region" description="Helical" evidence="1">
    <location>
        <begin position="92"/>
        <end position="117"/>
    </location>
</feature>